<dbReference type="GO" id="GO:0004315">
    <property type="term" value="F:3-oxoacyl-[acyl-carrier-protein] synthase activity"/>
    <property type="evidence" value="ECO:0007669"/>
    <property type="project" value="InterPro"/>
</dbReference>
<evidence type="ECO:0000313" key="3">
    <source>
        <dbReference type="Proteomes" id="UP000649604"/>
    </source>
</evidence>
<name>A0A9D5JYZ6_9BACT</name>
<dbReference type="AlphaFoldDB" id="A0A9D5JYZ6"/>
<comment type="caution">
    <text evidence="2">The sequence shown here is derived from an EMBL/GenBank/DDBJ whole genome shotgun (WGS) entry which is preliminary data.</text>
</comment>
<dbReference type="PANTHER" id="PTHR34069:SF3">
    <property type="entry name" value="ACYL-COA:ACYL-COA ALKYLTRANSFERASE"/>
    <property type="match status" value="1"/>
</dbReference>
<dbReference type="SUPFAM" id="SSF53901">
    <property type="entry name" value="Thiolase-like"/>
    <property type="match status" value="2"/>
</dbReference>
<dbReference type="EMBL" id="WJJP01000572">
    <property type="protein sequence ID" value="MBD3326392.1"/>
    <property type="molecule type" value="Genomic_DNA"/>
</dbReference>
<evidence type="ECO:0000313" key="2">
    <source>
        <dbReference type="EMBL" id="MBD3326392.1"/>
    </source>
</evidence>
<dbReference type="GO" id="GO:0044550">
    <property type="term" value="P:secondary metabolite biosynthetic process"/>
    <property type="evidence" value="ECO:0007669"/>
    <property type="project" value="TreeGrafter"/>
</dbReference>
<accession>A0A9D5JYZ6</accession>
<dbReference type="GO" id="GO:0006633">
    <property type="term" value="P:fatty acid biosynthetic process"/>
    <property type="evidence" value="ECO:0007669"/>
    <property type="project" value="InterPro"/>
</dbReference>
<dbReference type="Proteomes" id="UP000649604">
    <property type="component" value="Unassembled WGS sequence"/>
</dbReference>
<dbReference type="InterPro" id="IPR013751">
    <property type="entry name" value="ACP_syn_III_N"/>
</dbReference>
<proteinExistence type="predicted"/>
<feature type="domain" description="Beta-ketoacyl-[acyl-carrier-protein] synthase III N-terminal" evidence="1">
    <location>
        <begin position="134"/>
        <end position="221"/>
    </location>
</feature>
<dbReference type="Gene3D" id="3.40.47.10">
    <property type="match status" value="2"/>
</dbReference>
<sequence>MRRKTMKERDVFMAGIGSYSPGDPIPFDQIEDVLGRITEAPPKILRWIDRMRPIMKELLGVQYVHYTLDPHTRNPRDNNITMSSKAAQRALQQAGLKASEIDLLVFGGILMENICPPTSTLIQDALKIDYCAEFSIHSNCTSIYKAIQLAADLIANGRYNHALVITSQISSAILRAEYFHQQVVTKAQLILRWFLSDGAGACVLTSRKPDAPCLKIVDTYLESVGTGLPPSMSVMFGGNNLNLPDIYEKGEHHLYQDFKTVSTLAPVLGKKGWSQMVAKTGLDVSHVKWFLANIPTKHLTDLSIQELQKSWDAPHVQWYTRLSNRGYPGPPAIMIALDDFMQQDMGLSPGDLVVSFVTESSKWMHAGFILEYCA</sequence>
<dbReference type="PANTHER" id="PTHR34069">
    <property type="entry name" value="3-OXOACYL-[ACYL-CARRIER-PROTEIN] SYNTHASE 3"/>
    <property type="match status" value="1"/>
</dbReference>
<reference evidence="2" key="1">
    <citation type="submission" date="2019-11" db="EMBL/GenBank/DDBJ databases">
        <title>Microbial mats filling the niche in hypersaline microbial mats.</title>
        <authorList>
            <person name="Wong H.L."/>
            <person name="Macleod F.I."/>
            <person name="White R.A. III"/>
            <person name="Burns B.P."/>
        </authorList>
    </citation>
    <scope>NUCLEOTIDE SEQUENCE</scope>
    <source>
        <strain evidence="2">Rbin_158</strain>
    </source>
</reference>
<dbReference type="Pfam" id="PF08545">
    <property type="entry name" value="ACP_syn_III"/>
    <property type="match status" value="1"/>
</dbReference>
<protein>
    <recommendedName>
        <fullName evidence="1">Beta-ketoacyl-[acyl-carrier-protein] synthase III N-terminal domain-containing protein</fullName>
    </recommendedName>
</protein>
<evidence type="ECO:0000259" key="1">
    <source>
        <dbReference type="Pfam" id="PF08545"/>
    </source>
</evidence>
<gene>
    <name evidence="2" type="ORF">GF339_17540</name>
</gene>
<dbReference type="InterPro" id="IPR016039">
    <property type="entry name" value="Thiolase-like"/>
</dbReference>
<organism evidence="2 3">
    <name type="scientific">candidate division KSB3 bacterium</name>
    <dbReference type="NCBI Taxonomy" id="2044937"/>
    <lineage>
        <taxon>Bacteria</taxon>
        <taxon>candidate division KSB3</taxon>
    </lineage>
</organism>